<dbReference type="PANTHER" id="PTHR23088:SF27">
    <property type="entry name" value="DEAMINATED GLUTATHIONE AMIDASE"/>
    <property type="match status" value="1"/>
</dbReference>
<evidence type="ECO:0000313" key="3">
    <source>
        <dbReference type="EMBL" id="MBC5655593.1"/>
    </source>
</evidence>
<evidence type="ECO:0000259" key="2">
    <source>
        <dbReference type="PROSITE" id="PS50263"/>
    </source>
</evidence>
<reference evidence="3 4" key="1">
    <citation type="submission" date="2020-08" db="EMBL/GenBank/DDBJ databases">
        <title>Genome public.</title>
        <authorList>
            <person name="Liu C."/>
            <person name="Sun Q."/>
        </authorList>
    </citation>
    <scope>NUCLEOTIDE SEQUENCE [LARGE SCALE GENOMIC DNA]</scope>
    <source>
        <strain evidence="3 4">BX14</strain>
    </source>
</reference>
<organism evidence="3 4">
    <name type="scientific">Clostridium segne</name>
    <dbReference type="NCBI Taxonomy" id="2763038"/>
    <lineage>
        <taxon>Bacteria</taxon>
        <taxon>Bacillati</taxon>
        <taxon>Bacillota</taxon>
        <taxon>Clostridia</taxon>
        <taxon>Eubacteriales</taxon>
        <taxon>Clostridiaceae</taxon>
        <taxon>Clostridium</taxon>
    </lineage>
</organism>
<protein>
    <submittedName>
        <fullName evidence="3">Carbon-nitrogen family hydrolase</fullName>
    </submittedName>
</protein>
<comment type="similarity">
    <text evidence="1">Belongs to the carbon-nitrogen hydrolase superfamily. NIT1/NIT2 family.</text>
</comment>
<feature type="domain" description="CN hydrolase" evidence="2">
    <location>
        <begin position="1"/>
        <end position="238"/>
    </location>
</feature>
<comment type="caution">
    <text evidence="3">The sequence shown here is derived from an EMBL/GenBank/DDBJ whole genome shotgun (WGS) entry which is preliminary data.</text>
</comment>
<dbReference type="PANTHER" id="PTHR23088">
    <property type="entry name" value="NITRILASE-RELATED"/>
    <property type="match status" value="1"/>
</dbReference>
<dbReference type="AlphaFoldDB" id="A0AAW3WXS1"/>
<dbReference type="InterPro" id="IPR003010">
    <property type="entry name" value="C-N_Hydrolase"/>
</dbReference>
<dbReference type="RefSeq" id="WP_118651769.1">
    <property type="nucleotide sequence ID" value="NZ_JACOOW010000001.1"/>
</dbReference>
<dbReference type="Gene3D" id="3.60.110.10">
    <property type="entry name" value="Carbon-nitrogen hydrolase"/>
    <property type="match status" value="1"/>
</dbReference>
<sequence>MRVAMIQMDMQLGKPEANFEKAEKLVRMAAELKPDVITLPETWNTGFFPRENLKEASDVDLEQTKKLFSRLAKEYRVNIIAGSVANCRDEKIYNTAAVFNRDGEVVMEYDKVHLFSPSGEHEYFEHGKKICNFELDGIPCSLVICYDIRFPELIRSEMLAGSKVQFVVAQWPDTRLLHWDTLNRARAIESQSFLCCTNSVGTAGNTKCGGHSAVYGPMGECLVLGGEAEQILMADMEIGAVDGVRDSINVYRDRLPEVYKI</sequence>
<keyword evidence="4" id="KW-1185">Reference proteome</keyword>
<proteinExistence type="inferred from homology"/>
<dbReference type="Pfam" id="PF00795">
    <property type="entry name" value="CN_hydrolase"/>
    <property type="match status" value="1"/>
</dbReference>
<dbReference type="GO" id="GO:0016787">
    <property type="term" value="F:hydrolase activity"/>
    <property type="evidence" value="ECO:0007669"/>
    <property type="project" value="UniProtKB-KW"/>
</dbReference>
<evidence type="ECO:0000256" key="1">
    <source>
        <dbReference type="ARBA" id="ARBA00010613"/>
    </source>
</evidence>
<gene>
    <name evidence="3" type="ORF">H8S19_00610</name>
</gene>
<accession>A0AAW3WXS1</accession>
<dbReference type="SUPFAM" id="SSF56317">
    <property type="entry name" value="Carbon-nitrogen hydrolase"/>
    <property type="match status" value="1"/>
</dbReference>
<dbReference type="Proteomes" id="UP000653904">
    <property type="component" value="Unassembled WGS sequence"/>
</dbReference>
<dbReference type="EMBL" id="JACOOW010000001">
    <property type="protein sequence ID" value="MBC5655593.1"/>
    <property type="molecule type" value="Genomic_DNA"/>
</dbReference>
<dbReference type="PROSITE" id="PS50263">
    <property type="entry name" value="CN_HYDROLASE"/>
    <property type="match status" value="1"/>
</dbReference>
<dbReference type="InterPro" id="IPR036526">
    <property type="entry name" value="C-N_Hydrolase_sf"/>
</dbReference>
<keyword evidence="3" id="KW-0378">Hydrolase</keyword>
<dbReference type="CDD" id="cd07583">
    <property type="entry name" value="nitrilase_5"/>
    <property type="match status" value="1"/>
</dbReference>
<evidence type="ECO:0000313" key="4">
    <source>
        <dbReference type="Proteomes" id="UP000653904"/>
    </source>
</evidence>
<name>A0AAW3WXS1_9CLOT</name>